<accession>A0AA38LCW2</accession>
<feature type="compositionally biased region" description="Basic residues" evidence="1">
    <location>
        <begin position="1"/>
        <end position="10"/>
    </location>
</feature>
<dbReference type="EMBL" id="JAHRHJ020000004">
    <property type="protein sequence ID" value="KAH9320254.1"/>
    <property type="molecule type" value="Genomic_DNA"/>
</dbReference>
<organism evidence="2 3">
    <name type="scientific">Taxus chinensis</name>
    <name type="common">Chinese yew</name>
    <name type="synonym">Taxus wallichiana var. chinensis</name>
    <dbReference type="NCBI Taxonomy" id="29808"/>
    <lineage>
        <taxon>Eukaryota</taxon>
        <taxon>Viridiplantae</taxon>
        <taxon>Streptophyta</taxon>
        <taxon>Embryophyta</taxon>
        <taxon>Tracheophyta</taxon>
        <taxon>Spermatophyta</taxon>
        <taxon>Pinopsida</taxon>
        <taxon>Pinidae</taxon>
        <taxon>Conifers II</taxon>
        <taxon>Cupressales</taxon>
        <taxon>Taxaceae</taxon>
        <taxon>Taxus</taxon>
    </lineage>
</organism>
<feature type="non-terminal residue" evidence="2">
    <location>
        <position position="1"/>
    </location>
</feature>
<sequence>VAQRKHRGPITHRSQDRSRVVKVRRLEEKTQGSTTAALPRRQQIFQDSGQYGSFLGQKAFLSGE</sequence>
<feature type="non-terminal residue" evidence="2">
    <location>
        <position position="64"/>
    </location>
</feature>
<comment type="caution">
    <text evidence="2">The sequence shown here is derived from an EMBL/GenBank/DDBJ whole genome shotgun (WGS) entry which is preliminary data.</text>
</comment>
<proteinExistence type="predicted"/>
<dbReference type="Proteomes" id="UP000824469">
    <property type="component" value="Unassembled WGS sequence"/>
</dbReference>
<evidence type="ECO:0000313" key="2">
    <source>
        <dbReference type="EMBL" id="KAH9320254.1"/>
    </source>
</evidence>
<dbReference type="AlphaFoldDB" id="A0AA38LCW2"/>
<evidence type="ECO:0000313" key="3">
    <source>
        <dbReference type="Proteomes" id="UP000824469"/>
    </source>
</evidence>
<protein>
    <submittedName>
        <fullName evidence="2">Uncharacterized protein</fullName>
    </submittedName>
</protein>
<name>A0AA38LCW2_TAXCH</name>
<gene>
    <name evidence="2" type="ORF">KI387_022023</name>
</gene>
<reference evidence="2 3" key="1">
    <citation type="journal article" date="2021" name="Nat. Plants">
        <title>The Taxus genome provides insights into paclitaxel biosynthesis.</title>
        <authorList>
            <person name="Xiong X."/>
            <person name="Gou J."/>
            <person name="Liao Q."/>
            <person name="Li Y."/>
            <person name="Zhou Q."/>
            <person name="Bi G."/>
            <person name="Li C."/>
            <person name="Du R."/>
            <person name="Wang X."/>
            <person name="Sun T."/>
            <person name="Guo L."/>
            <person name="Liang H."/>
            <person name="Lu P."/>
            <person name="Wu Y."/>
            <person name="Zhang Z."/>
            <person name="Ro D.K."/>
            <person name="Shang Y."/>
            <person name="Huang S."/>
            <person name="Yan J."/>
        </authorList>
    </citation>
    <scope>NUCLEOTIDE SEQUENCE [LARGE SCALE GENOMIC DNA]</scope>
    <source>
        <strain evidence="2">Ta-2019</strain>
    </source>
</reference>
<keyword evidence="3" id="KW-1185">Reference proteome</keyword>
<feature type="region of interest" description="Disordered" evidence="1">
    <location>
        <begin position="1"/>
        <end position="20"/>
    </location>
</feature>
<evidence type="ECO:0000256" key="1">
    <source>
        <dbReference type="SAM" id="MobiDB-lite"/>
    </source>
</evidence>